<dbReference type="InterPro" id="IPR032675">
    <property type="entry name" value="LRR_dom_sf"/>
</dbReference>
<protein>
    <submittedName>
        <fullName evidence="3">Leucine rich repeat protein</fullName>
    </submittedName>
</protein>
<dbReference type="OrthoDB" id="266138at2759"/>
<dbReference type="OMA" id="CIFESAN"/>
<evidence type="ECO:0000313" key="4">
    <source>
        <dbReference type="Proteomes" id="UP000014978"/>
    </source>
</evidence>
<accession>S7XH54</accession>
<proteinExistence type="predicted"/>
<reference evidence="4" key="1">
    <citation type="journal article" date="2013" name="PLoS Genet.">
        <title>The genome of Spraguea lophii and the basis of host-microsporidian interactions.</title>
        <authorList>
            <person name="Campbell S.E."/>
            <person name="Williams T.A."/>
            <person name="Yousuf A."/>
            <person name="Soanes D.M."/>
            <person name="Paszkiewicz K.H."/>
            <person name="Williams B.A.P."/>
        </authorList>
    </citation>
    <scope>NUCLEOTIDE SEQUENCE [LARGE SCALE GENOMIC DNA]</scope>
    <source>
        <strain evidence="4">42_110</strain>
    </source>
</reference>
<keyword evidence="4" id="KW-1185">Reference proteome</keyword>
<dbReference type="PANTHER" id="PTHR48051:SF1">
    <property type="entry name" value="RAS SUPPRESSOR PROTEIN 1"/>
    <property type="match status" value="1"/>
</dbReference>
<keyword evidence="2" id="KW-0677">Repeat</keyword>
<dbReference type="SUPFAM" id="SSF52058">
    <property type="entry name" value="L domain-like"/>
    <property type="match status" value="2"/>
</dbReference>
<dbReference type="AlphaFoldDB" id="S7XH54"/>
<gene>
    <name evidence="3" type="ORF">SLOPH_2691</name>
</gene>
<dbReference type="InterPro" id="IPR001611">
    <property type="entry name" value="Leu-rich_rpt"/>
</dbReference>
<dbReference type="InterPro" id="IPR050216">
    <property type="entry name" value="LRR_domain-containing"/>
</dbReference>
<evidence type="ECO:0000256" key="1">
    <source>
        <dbReference type="ARBA" id="ARBA00022614"/>
    </source>
</evidence>
<evidence type="ECO:0000256" key="2">
    <source>
        <dbReference type="ARBA" id="ARBA00022737"/>
    </source>
</evidence>
<evidence type="ECO:0000313" key="3">
    <source>
        <dbReference type="EMBL" id="EPR78394.1"/>
    </source>
</evidence>
<dbReference type="Pfam" id="PF13855">
    <property type="entry name" value="LRR_8"/>
    <property type="match status" value="2"/>
</dbReference>
<sequence length="431" mass="50297">VLFSLTTLKILIISINKISIIPSEIIKMTGLEILNINHSYDLEKINVNLCKLKNLKALDLSFNRSLFANGNFIDYSIHSDCHLDTNNSYCDENSSVYKHDETFFRLKNLRICNNSLSLFPSYFQNFVNLEELDISANDFEKIPHEIYSFSKLKKLEINHNRIKIIIIDNNIFNNMEELYIRNNEIQQCSISDNALQNLTSFDLSANKIYKLDNNILKLKRLKYLIIFNNILTEIERCHYTSDGPIYLNLDLKNISVLPNIFYYNNIEKLIIRCSERFDDNINIFENVSSDSKIKELDLSDCYLTNIPNTIFKLTNLIVFMANNNQIVELKNVFGINSSLELLELSHNQIVNIDKNIFDIPTLRNIMLYQNNIELLPVRINNVSNRNILINLSRNPLLQQINTGIQNSELITIEQVDPNILRNIRYDREIIL</sequence>
<dbReference type="HOGENOM" id="CLU_016141_1_0_1"/>
<dbReference type="EMBL" id="ATCN01000816">
    <property type="protein sequence ID" value="EPR78394.1"/>
    <property type="molecule type" value="Genomic_DNA"/>
</dbReference>
<dbReference type="PANTHER" id="PTHR48051">
    <property type="match status" value="1"/>
</dbReference>
<dbReference type="InParanoid" id="S7XH54"/>
<feature type="non-terminal residue" evidence="3">
    <location>
        <position position="431"/>
    </location>
</feature>
<dbReference type="InterPro" id="IPR003591">
    <property type="entry name" value="Leu-rich_rpt_typical-subtyp"/>
</dbReference>
<dbReference type="SMART" id="SM00369">
    <property type="entry name" value="LRR_TYP"/>
    <property type="match status" value="5"/>
</dbReference>
<dbReference type="SMART" id="SM00365">
    <property type="entry name" value="LRR_SD22"/>
    <property type="match status" value="4"/>
</dbReference>
<dbReference type="Proteomes" id="UP000014978">
    <property type="component" value="Unassembled WGS sequence"/>
</dbReference>
<dbReference type="VEuPathDB" id="MicrosporidiaDB:SLOPH_2691"/>
<dbReference type="PROSITE" id="PS51450">
    <property type="entry name" value="LRR"/>
    <property type="match status" value="1"/>
</dbReference>
<feature type="non-terminal residue" evidence="3">
    <location>
        <position position="1"/>
    </location>
</feature>
<organism evidence="3 4">
    <name type="scientific">Spraguea lophii (strain 42_110)</name>
    <name type="common">Microsporidian parasite</name>
    <dbReference type="NCBI Taxonomy" id="1358809"/>
    <lineage>
        <taxon>Eukaryota</taxon>
        <taxon>Fungi</taxon>
        <taxon>Fungi incertae sedis</taxon>
        <taxon>Microsporidia</taxon>
        <taxon>Spragueidae</taxon>
        <taxon>Spraguea</taxon>
    </lineage>
</organism>
<comment type="caution">
    <text evidence="3">The sequence shown here is derived from an EMBL/GenBank/DDBJ whole genome shotgun (WGS) entry which is preliminary data.</text>
</comment>
<keyword evidence="1" id="KW-0433">Leucine-rich repeat</keyword>
<dbReference type="Gene3D" id="3.80.10.10">
    <property type="entry name" value="Ribonuclease Inhibitor"/>
    <property type="match status" value="3"/>
</dbReference>
<dbReference type="GO" id="GO:0005737">
    <property type="term" value="C:cytoplasm"/>
    <property type="evidence" value="ECO:0007669"/>
    <property type="project" value="TreeGrafter"/>
</dbReference>
<dbReference type="STRING" id="1358809.S7XH54"/>
<name>S7XH54_SPRLO</name>